<gene>
    <name evidence="1" type="ORF">BWQ96_01276</name>
</gene>
<name>A0A2V3J3H9_9FLOR</name>
<reference evidence="1 2" key="1">
    <citation type="journal article" date="2018" name="Mol. Biol. Evol.">
        <title>Analysis of the draft genome of the red seaweed Gracilariopsis chorda provides insights into genome size evolution in Rhodophyta.</title>
        <authorList>
            <person name="Lee J."/>
            <person name="Yang E.C."/>
            <person name="Graf L."/>
            <person name="Yang J.H."/>
            <person name="Qiu H."/>
            <person name="Zel Zion U."/>
            <person name="Chan C.X."/>
            <person name="Stephens T.G."/>
            <person name="Weber A.P.M."/>
            <person name="Boo G.H."/>
            <person name="Boo S.M."/>
            <person name="Kim K.M."/>
            <person name="Shin Y."/>
            <person name="Jung M."/>
            <person name="Lee S.J."/>
            <person name="Yim H.S."/>
            <person name="Lee J.H."/>
            <person name="Bhattacharya D."/>
            <person name="Yoon H.S."/>
        </authorList>
    </citation>
    <scope>NUCLEOTIDE SEQUENCE [LARGE SCALE GENOMIC DNA]</scope>
    <source>
        <strain evidence="1 2">SKKU-2015</strain>
        <tissue evidence="1">Whole body</tissue>
    </source>
</reference>
<evidence type="ECO:0000313" key="2">
    <source>
        <dbReference type="Proteomes" id="UP000247409"/>
    </source>
</evidence>
<keyword evidence="2" id="KW-1185">Reference proteome</keyword>
<dbReference type="AlphaFoldDB" id="A0A2V3J3H9"/>
<proteinExistence type="predicted"/>
<evidence type="ECO:0000313" key="1">
    <source>
        <dbReference type="EMBL" id="PXF48934.1"/>
    </source>
</evidence>
<accession>A0A2V3J3H9</accession>
<comment type="caution">
    <text evidence="1">The sequence shown here is derived from an EMBL/GenBank/DDBJ whole genome shotgun (WGS) entry which is preliminary data.</text>
</comment>
<sequence>MAAAAVKGREVQGRVKATNLSDGSGVKLRGLLRAALCFVCEKIGGTIGFYSNKRTKIEGKKETVASTNLCCALHGGGGRARIAAAAAGDQGGARAAARAVGGGEGVHATAAAAGDDGGARAAAAVVRDGRRAHGAAAVARGAANGRSGAVVRAVVVCPLAWRAIKVFVKRCPLSFGCLFVMRHQFAPGSDTGGHVA</sequence>
<dbReference type="EMBL" id="NBIV01000010">
    <property type="protein sequence ID" value="PXF48934.1"/>
    <property type="molecule type" value="Genomic_DNA"/>
</dbReference>
<dbReference type="Proteomes" id="UP000247409">
    <property type="component" value="Unassembled WGS sequence"/>
</dbReference>
<protein>
    <submittedName>
        <fullName evidence="1">Uncharacterized protein</fullName>
    </submittedName>
</protein>
<organism evidence="1 2">
    <name type="scientific">Gracilariopsis chorda</name>
    <dbReference type="NCBI Taxonomy" id="448386"/>
    <lineage>
        <taxon>Eukaryota</taxon>
        <taxon>Rhodophyta</taxon>
        <taxon>Florideophyceae</taxon>
        <taxon>Rhodymeniophycidae</taxon>
        <taxon>Gracilariales</taxon>
        <taxon>Gracilariaceae</taxon>
        <taxon>Gracilariopsis</taxon>
    </lineage>
</organism>